<evidence type="ECO:0000313" key="10">
    <source>
        <dbReference type="EMBL" id="QMS85862.1"/>
    </source>
</evidence>
<evidence type="ECO:0000256" key="4">
    <source>
        <dbReference type="ARBA" id="ARBA00022475"/>
    </source>
</evidence>
<keyword evidence="6 9" id="KW-1133">Transmembrane helix</keyword>
<organism evidence="10 11">
    <name type="scientific">Candidatus Xianfuyuplasma coldseepsis</name>
    <dbReference type="NCBI Taxonomy" id="2782163"/>
    <lineage>
        <taxon>Bacteria</taxon>
        <taxon>Bacillati</taxon>
        <taxon>Mycoplasmatota</taxon>
        <taxon>Mollicutes</taxon>
        <taxon>Candidatus Izemoplasmatales</taxon>
        <taxon>Candidatus Izemoplasmataceae</taxon>
        <taxon>Candidatus Xianfuyuplasma</taxon>
    </lineage>
</organism>
<accession>A0A7L7KU84</accession>
<dbReference type="PANTHER" id="PTHR21716:SF53">
    <property type="entry name" value="PERMEASE PERM-RELATED"/>
    <property type="match status" value="1"/>
</dbReference>
<protein>
    <submittedName>
        <fullName evidence="10">AI-2E family transporter</fullName>
    </submittedName>
</protein>
<feature type="transmembrane region" description="Helical" evidence="9">
    <location>
        <begin position="278"/>
        <end position="298"/>
    </location>
</feature>
<feature type="region of interest" description="Disordered" evidence="8">
    <location>
        <begin position="357"/>
        <end position="376"/>
    </location>
</feature>
<feature type="transmembrane region" description="Helical" evidence="9">
    <location>
        <begin position="155"/>
        <end position="177"/>
    </location>
</feature>
<feature type="transmembrane region" description="Helical" evidence="9">
    <location>
        <begin position="243"/>
        <end position="266"/>
    </location>
</feature>
<evidence type="ECO:0000256" key="3">
    <source>
        <dbReference type="ARBA" id="ARBA00022448"/>
    </source>
</evidence>
<dbReference type="Proteomes" id="UP000514720">
    <property type="component" value="Chromosome"/>
</dbReference>
<feature type="transmembrane region" description="Helical" evidence="9">
    <location>
        <begin position="75"/>
        <end position="101"/>
    </location>
</feature>
<keyword evidence="11" id="KW-1185">Reference proteome</keyword>
<reference evidence="10 11" key="1">
    <citation type="submission" date="2020-02" db="EMBL/GenBank/DDBJ databases">
        <authorList>
            <person name="Zheng R.K."/>
            <person name="Sun C.M."/>
        </authorList>
    </citation>
    <scope>NUCLEOTIDE SEQUENCE [LARGE SCALE GENOMIC DNA]</scope>
    <source>
        <strain evidence="11">zrk13</strain>
    </source>
</reference>
<keyword evidence="7 9" id="KW-0472">Membrane</keyword>
<evidence type="ECO:0000256" key="1">
    <source>
        <dbReference type="ARBA" id="ARBA00004651"/>
    </source>
</evidence>
<feature type="transmembrane region" description="Helical" evidence="9">
    <location>
        <begin position="12"/>
        <end position="30"/>
    </location>
</feature>
<feature type="transmembrane region" description="Helical" evidence="9">
    <location>
        <begin position="36"/>
        <end position="54"/>
    </location>
</feature>
<feature type="transmembrane region" description="Helical" evidence="9">
    <location>
        <begin position="218"/>
        <end position="237"/>
    </location>
</feature>
<keyword evidence="5 9" id="KW-0812">Transmembrane</keyword>
<evidence type="ECO:0000256" key="6">
    <source>
        <dbReference type="ARBA" id="ARBA00022989"/>
    </source>
</evidence>
<proteinExistence type="inferred from homology"/>
<feature type="transmembrane region" description="Helical" evidence="9">
    <location>
        <begin position="318"/>
        <end position="339"/>
    </location>
</feature>
<dbReference type="PANTHER" id="PTHR21716">
    <property type="entry name" value="TRANSMEMBRANE PROTEIN"/>
    <property type="match status" value="1"/>
</dbReference>
<dbReference type="GO" id="GO:0005886">
    <property type="term" value="C:plasma membrane"/>
    <property type="evidence" value="ECO:0007669"/>
    <property type="project" value="UniProtKB-SubCell"/>
</dbReference>
<evidence type="ECO:0000256" key="8">
    <source>
        <dbReference type="SAM" id="MobiDB-lite"/>
    </source>
</evidence>
<evidence type="ECO:0000256" key="7">
    <source>
        <dbReference type="ARBA" id="ARBA00023136"/>
    </source>
</evidence>
<gene>
    <name evidence="10" type="ORF">G4Z02_08920</name>
</gene>
<keyword evidence="4" id="KW-1003">Cell membrane</keyword>
<dbReference type="AlphaFoldDB" id="A0A7L7KU84"/>
<name>A0A7L7KU84_9MOLU</name>
<comment type="subcellular location">
    <subcellularLocation>
        <location evidence="1">Cell membrane</location>
        <topology evidence="1">Multi-pass membrane protein</topology>
    </subcellularLocation>
</comment>
<dbReference type="InterPro" id="IPR002549">
    <property type="entry name" value="AI-2E-like"/>
</dbReference>
<dbReference type="KEGG" id="xcl:G4Z02_08920"/>
<keyword evidence="3" id="KW-0813">Transport</keyword>
<comment type="similarity">
    <text evidence="2">Belongs to the autoinducer-2 exporter (AI-2E) (TC 2.A.86) family.</text>
</comment>
<dbReference type="RefSeq" id="WP_258877674.1">
    <property type="nucleotide sequence ID" value="NZ_CP048914.1"/>
</dbReference>
<dbReference type="EMBL" id="CP048914">
    <property type="protein sequence ID" value="QMS85862.1"/>
    <property type="molecule type" value="Genomic_DNA"/>
</dbReference>
<evidence type="ECO:0000256" key="2">
    <source>
        <dbReference type="ARBA" id="ARBA00009773"/>
    </source>
</evidence>
<dbReference type="Pfam" id="PF01594">
    <property type="entry name" value="AI-2E_transport"/>
    <property type="match status" value="1"/>
</dbReference>
<evidence type="ECO:0000256" key="9">
    <source>
        <dbReference type="SAM" id="Phobius"/>
    </source>
</evidence>
<feature type="compositionally biased region" description="Basic residues" evidence="8">
    <location>
        <begin position="366"/>
        <end position="376"/>
    </location>
</feature>
<evidence type="ECO:0000313" key="11">
    <source>
        <dbReference type="Proteomes" id="UP000514720"/>
    </source>
</evidence>
<evidence type="ECO:0000256" key="5">
    <source>
        <dbReference type="ARBA" id="ARBA00022692"/>
    </source>
</evidence>
<sequence>MTEKKRTRILQNLGILTLSLVSLYYINQLFNDQLEVFRTAINSIVVPFGIALFLSYLVEPMLRLLEKHMKVQNRLLAVVIVFIIITVAIVLFLYFVGIIIYEQGVSFFENDWDNIVLWVNKFIDQNPSIESAYQSLQDYISFDNASPVIFNVVNIVRSIGSIVIIIVLIPVFLFFLLKEKETIFEGIVSVVPKKYKHHTRELGQRANDVIQKYFNGRFLVMFIMSIALTIMFMAFGFNFQRSLFFGFTLGFLDIIPYIGGFIGMTLPILYSFTVQDTLLLGEWTFIGLIAVNLIIQGIQGNILQPYIMGKEVNMHPLLVLSSFIFFGALFGIAGVILAIPITGIIKASAQYFNELKEDEETQPKKSSPKPKKLAQK</sequence>